<gene>
    <name evidence="6" type="ORF">CHK_1170</name>
</gene>
<dbReference type="SUPFAM" id="SSF69593">
    <property type="entry name" value="Glycerol-3-phosphate (1)-acyltransferase"/>
    <property type="match status" value="1"/>
</dbReference>
<dbReference type="PANTHER" id="PTHR10434:SF66">
    <property type="entry name" value="PHOSPHOLIPID_GLYCEROL ACYLTRANSFERASE DOMAIN-CONTAINING PROTEIN"/>
    <property type="match status" value="1"/>
</dbReference>
<dbReference type="GO" id="GO:0003841">
    <property type="term" value="F:1-acylglycerol-3-phosphate O-acyltransferase activity"/>
    <property type="evidence" value="ECO:0007669"/>
    <property type="project" value="TreeGrafter"/>
</dbReference>
<keyword evidence="4" id="KW-0812">Transmembrane</keyword>
<dbReference type="AlphaFoldDB" id="A0A0M2NLS4"/>
<keyword evidence="7" id="KW-1185">Reference proteome</keyword>
<comment type="caution">
    <text evidence="6">The sequence shown here is derived from an EMBL/GenBank/DDBJ whole genome shotgun (WGS) entry which is preliminary data.</text>
</comment>
<evidence type="ECO:0000256" key="1">
    <source>
        <dbReference type="ARBA" id="ARBA00022679"/>
    </source>
</evidence>
<protein>
    <submittedName>
        <fullName evidence="6">Glycosyl transferase group 1</fullName>
    </submittedName>
</protein>
<sequence>MIVLQEELEKIKEKESIKEEAPQESTQFNEKARTRRKGPAERMWAPIKLHLNEDYQYMTKNLFLRFLYYFAMFVGMPFGYLFFKIRWGFGVIDKKNAKLVKKTAAITVANHVHNMDSPMLTYVFYPSAPYFVALKHNFEAFIIGGLVRVLRGVPLPSDLKNFEHFSEQMNDTLTHTTRKVHMYPEGEIAPYCKELRRFKNGAFHFAIKNNVPVLPLVFVFPKKKKVKLIVGKPVYLKDVPGTEGEKPPKQTVLMGRFVKAKMQQMLDDYYGGLKQK</sequence>
<dbReference type="RefSeq" id="WP_046443065.1">
    <property type="nucleotide sequence ID" value="NZ_JAXDTA010000024.1"/>
</dbReference>
<keyword evidence="4" id="KW-1133">Transmembrane helix</keyword>
<dbReference type="SMART" id="SM00563">
    <property type="entry name" value="PlsC"/>
    <property type="match status" value="1"/>
</dbReference>
<evidence type="ECO:0000313" key="7">
    <source>
        <dbReference type="Proteomes" id="UP000034076"/>
    </source>
</evidence>
<feature type="domain" description="Phospholipid/glycerol acyltransferase" evidence="5">
    <location>
        <begin position="105"/>
        <end position="221"/>
    </location>
</feature>
<evidence type="ECO:0000313" key="6">
    <source>
        <dbReference type="EMBL" id="KKI51382.1"/>
    </source>
</evidence>
<evidence type="ECO:0000256" key="4">
    <source>
        <dbReference type="SAM" id="Phobius"/>
    </source>
</evidence>
<dbReference type="InterPro" id="IPR002123">
    <property type="entry name" value="Plipid/glycerol_acylTrfase"/>
</dbReference>
<name>A0A0M2NLS4_9FIRM</name>
<reference evidence="6 7" key="1">
    <citation type="submission" date="2015-04" db="EMBL/GenBank/DDBJ databases">
        <title>Draft genome sequence of bacteremic isolate Catabacter hongkongensis type strain HKU16T.</title>
        <authorList>
            <person name="Lau S.K."/>
            <person name="Teng J.L."/>
            <person name="Huang Y."/>
            <person name="Curreem S.O."/>
            <person name="Tsui S.K."/>
            <person name="Woo P.C."/>
        </authorList>
    </citation>
    <scope>NUCLEOTIDE SEQUENCE [LARGE SCALE GENOMIC DNA]</scope>
    <source>
        <strain evidence="6 7">HKU16</strain>
    </source>
</reference>
<feature type="transmembrane region" description="Helical" evidence="4">
    <location>
        <begin position="66"/>
        <end position="83"/>
    </location>
</feature>
<evidence type="ECO:0000256" key="2">
    <source>
        <dbReference type="ARBA" id="ARBA00023315"/>
    </source>
</evidence>
<dbReference type="GO" id="GO:0006654">
    <property type="term" value="P:phosphatidic acid biosynthetic process"/>
    <property type="evidence" value="ECO:0007669"/>
    <property type="project" value="TreeGrafter"/>
</dbReference>
<keyword evidence="2" id="KW-0012">Acyltransferase</keyword>
<organism evidence="6 7">
    <name type="scientific">Christensenella hongkongensis</name>
    <dbReference type="NCBI Taxonomy" id="270498"/>
    <lineage>
        <taxon>Bacteria</taxon>
        <taxon>Bacillati</taxon>
        <taxon>Bacillota</taxon>
        <taxon>Clostridia</taxon>
        <taxon>Christensenellales</taxon>
        <taxon>Christensenellaceae</taxon>
        <taxon>Christensenella</taxon>
    </lineage>
</organism>
<proteinExistence type="predicted"/>
<dbReference type="PANTHER" id="PTHR10434">
    <property type="entry name" value="1-ACYL-SN-GLYCEROL-3-PHOSPHATE ACYLTRANSFERASE"/>
    <property type="match status" value="1"/>
</dbReference>
<dbReference type="EMBL" id="LAYJ01000078">
    <property type="protein sequence ID" value="KKI51382.1"/>
    <property type="molecule type" value="Genomic_DNA"/>
</dbReference>
<accession>A0A0M2NLS4</accession>
<evidence type="ECO:0000259" key="5">
    <source>
        <dbReference type="SMART" id="SM00563"/>
    </source>
</evidence>
<dbReference type="STRING" id="270498.CHK_1170"/>
<evidence type="ECO:0000256" key="3">
    <source>
        <dbReference type="SAM" id="MobiDB-lite"/>
    </source>
</evidence>
<feature type="region of interest" description="Disordered" evidence="3">
    <location>
        <begin position="13"/>
        <end position="37"/>
    </location>
</feature>
<dbReference type="CDD" id="cd07989">
    <property type="entry name" value="LPLAT_AGPAT-like"/>
    <property type="match status" value="1"/>
</dbReference>
<dbReference type="Proteomes" id="UP000034076">
    <property type="component" value="Unassembled WGS sequence"/>
</dbReference>
<keyword evidence="1 6" id="KW-0808">Transferase</keyword>
<dbReference type="Pfam" id="PF01553">
    <property type="entry name" value="Acyltransferase"/>
    <property type="match status" value="1"/>
</dbReference>
<dbReference type="OrthoDB" id="2046919at2"/>
<keyword evidence="4" id="KW-0472">Membrane</keyword>